<proteinExistence type="predicted"/>
<dbReference type="RefSeq" id="XP_013355941.1">
    <property type="nucleotide sequence ID" value="XM_013500487.1"/>
</dbReference>
<feature type="compositionally biased region" description="Basic and acidic residues" evidence="1">
    <location>
        <begin position="99"/>
        <end position="110"/>
    </location>
</feature>
<keyword evidence="3" id="KW-1185">Reference proteome</keyword>
<gene>
    <name evidence="2" type="ORF">EMH_0082210</name>
</gene>
<accession>U6KB01</accession>
<evidence type="ECO:0000313" key="3">
    <source>
        <dbReference type="Proteomes" id="UP000030744"/>
    </source>
</evidence>
<reference evidence="2" key="2">
    <citation type="submission" date="2013-10" db="EMBL/GenBank/DDBJ databases">
        <authorList>
            <person name="Aslett M."/>
        </authorList>
    </citation>
    <scope>NUCLEOTIDE SEQUENCE [LARGE SCALE GENOMIC DNA]</scope>
    <source>
        <strain evidence="2">Houghton</strain>
    </source>
</reference>
<dbReference type="EMBL" id="HG685158">
    <property type="protein sequence ID" value="CDJ33377.1"/>
    <property type="molecule type" value="Genomic_DNA"/>
</dbReference>
<evidence type="ECO:0000313" key="2">
    <source>
        <dbReference type="EMBL" id="CDJ33377.1"/>
    </source>
</evidence>
<name>U6KB01_9EIME</name>
<dbReference type="GeneID" id="25382617"/>
<protein>
    <submittedName>
        <fullName evidence="2">Uncharacterized protein</fullName>
    </submittedName>
</protein>
<sequence length="110" mass="10592">MQPFGDVGAAFVLPSRGLVVALAPPGSAAAAAAGEAAAGAAAAAAAGAASATAAAAGLLLVDPTEPQTAQQQILEALNLGYKDKQRPPSRGAASFFSRGAEDGGRSPPEH</sequence>
<dbReference type="Proteomes" id="UP000030744">
    <property type="component" value="Unassembled WGS sequence"/>
</dbReference>
<feature type="region of interest" description="Disordered" evidence="1">
    <location>
        <begin position="80"/>
        <end position="110"/>
    </location>
</feature>
<reference evidence="2" key="1">
    <citation type="submission" date="2013-10" db="EMBL/GenBank/DDBJ databases">
        <title>Genomic analysis of the causative agents of coccidiosis in chickens.</title>
        <authorList>
            <person name="Reid A.J."/>
            <person name="Blake D."/>
            <person name="Billington K."/>
            <person name="Browne H."/>
            <person name="Dunn M."/>
            <person name="Hung S."/>
            <person name="Kawahara F."/>
            <person name="Miranda-Saavedra D."/>
            <person name="Mourier T."/>
            <person name="Nagra H."/>
            <person name="Otto T.D."/>
            <person name="Rawlings N."/>
            <person name="Sanchez A."/>
            <person name="Sanders M."/>
            <person name="Subramaniam C."/>
            <person name="Tay Y."/>
            <person name="Dear P."/>
            <person name="Doerig C."/>
            <person name="Gruber A."/>
            <person name="Parkinson J."/>
            <person name="Shirley M."/>
            <person name="Wan K.L."/>
            <person name="Berriman M."/>
            <person name="Tomley F."/>
            <person name="Pain A."/>
        </authorList>
    </citation>
    <scope>NUCLEOTIDE SEQUENCE [LARGE SCALE GENOMIC DNA]</scope>
    <source>
        <strain evidence="2">Houghton</strain>
    </source>
</reference>
<evidence type="ECO:0000256" key="1">
    <source>
        <dbReference type="SAM" id="MobiDB-lite"/>
    </source>
</evidence>
<dbReference type="VEuPathDB" id="ToxoDB:EMH_0082210"/>
<organism evidence="2 3">
    <name type="scientific">Eimeria mitis</name>
    <dbReference type="NCBI Taxonomy" id="44415"/>
    <lineage>
        <taxon>Eukaryota</taxon>
        <taxon>Sar</taxon>
        <taxon>Alveolata</taxon>
        <taxon>Apicomplexa</taxon>
        <taxon>Conoidasida</taxon>
        <taxon>Coccidia</taxon>
        <taxon>Eucoccidiorida</taxon>
        <taxon>Eimeriorina</taxon>
        <taxon>Eimeriidae</taxon>
        <taxon>Eimeria</taxon>
    </lineage>
</organism>
<dbReference type="AlphaFoldDB" id="U6KB01"/>